<proteinExistence type="predicted"/>
<keyword evidence="3" id="KW-1185">Reference proteome</keyword>
<organism evidence="2 3">
    <name type="scientific">Vitis vinifera</name>
    <name type="common">Grape</name>
    <dbReference type="NCBI Taxonomy" id="29760"/>
    <lineage>
        <taxon>Eukaryota</taxon>
        <taxon>Viridiplantae</taxon>
        <taxon>Streptophyta</taxon>
        <taxon>Embryophyta</taxon>
        <taxon>Tracheophyta</taxon>
        <taxon>Spermatophyta</taxon>
        <taxon>Magnoliopsida</taxon>
        <taxon>eudicotyledons</taxon>
        <taxon>Gunneridae</taxon>
        <taxon>Pentapetalae</taxon>
        <taxon>rosids</taxon>
        <taxon>Vitales</taxon>
        <taxon>Vitaceae</taxon>
        <taxon>Viteae</taxon>
        <taxon>Vitis</taxon>
    </lineage>
</organism>
<feature type="region of interest" description="Disordered" evidence="1">
    <location>
        <begin position="17"/>
        <end position="45"/>
    </location>
</feature>
<dbReference type="AlphaFoldDB" id="F6HLX5"/>
<feature type="compositionally biased region" description="Basic and acidic residues" evidence="1">
    <location>
        <begin position="35"/>
        <end position="45"/>
    </location>
</feature>
<evidence type="ECO:0000313" key="3">
    <source>
        <dbReference type="Proteomes" id="UP000009183"/>
    </source>
</evidence>
<evidence type="ECO:0000313" key="2">
    <source>
        <dbReference type="EMBL" id="CCB55850.1"/>
    </source>
</evidence>
<dbReference type="Proteomes" id="UP000009183">
    <property type="component" value="Chromosome 10"/>
</dbReference>
<dbReference type="PaxDb" id="29760-VIT_10s0003g04740.t01"/>
<dbReference type="HOGENOM" id="CLU_3208657_0_0_1"/>
<evidence type="ECO:0000256" key="1">
    <source>
        <dbReference type="SAM" id="MobiDB-lite"/>
    </source>
</evidence>
<gene>
    <name evidence="2" type="ordered locus">VIT_10s0003g04740</name>
</gene>
<accession>F6HLX5</accession>
<dbReference type="InParanoid" id="F6HLX5"/>
<protein>
    <submittedName>
        <fullName evidence="2">Uncharacterized protein</fullName>
    </submittedName>
</protein>
<reference evidence="3" key="1">
    <citation type="journal article" date="2007" name="Nature">
        <title>The grapevine genome sequence suggests ancestral hexaploidization in major angiosperm phyla.</title>
        <authorList>
            <consortium name="The French-Italian Public Consortium for Grapevine Genome Characterization."/>
            <person name="Jaillon O."/>
            <person name="Aury J.-M."/>
            <person name="Noel B."/>
            <person name="Policriti A."/>
            <person name="Clepet C."/>
            <person name="Casagrande A."/>
            <person name="Choisne N."/>
            <person name="Aubourg S."/>
            <person name="Vitulo N."/>
            <person name="Jubin C."/>
            <person name="Vezzi A."/>
            <person name="Legeai F."/>
            <person name="Hugueney P."/>
            <person name="Dasilva C."/>
            <person name="Horner D."/>
            <person name="Mica E."/>
            <person name="Jublot D."/>
            <person name="Poulain J."/>
            <person name="Bruyere C."/>
            <person name="Billault A."/>
            <person name="Segurens B."/>
            <person name="Gouyvenoux M."/>
            <person name="Ugarte E."/>
            <person name="Cattonaro F."/>
            <person name="Anthouard V."/>
            <person name="Vico V."/>
            <person name="Del Fabbro C."/>
            <person name="Alaux M."/>
            <person name="Di Gaspero G."/>
            <person name="Dumas V."/>
            <person name="Felice N."/>
            <person name="Paillard S."/>
            <person name="Juman I."/>
            <person name="Moroldo M."/>
            <person name="Scalabrin S."/>
            <person name="Canaguier A."/>
            <person name="Le Clainche I."/>
            <person name="Malacrida G."/>
            <person name="Durand E."/>
            <person name="Pesole G."/>
            <person name="Laucou V."/>
            <person name="Chatelet P."/>
            <person name="Merdinoglu D."/>
            <person name="Delledonne M."/>
            <person name="Pezzotti M."/>
            <person name="Lecharny A."/>
            <person name="Scarpelli C."/>
            <person name="Artiguenave F."/>
            <person name="Pe M.E."/>
            <person name="Valle G."/>
            <person name="Morgante M."/>
            <person name="Caboche M."/>
            <person name="Adam-Blondon A.-F."/>
            <person name="Weissenbach J."/>
            <person name="Quetier F."/>
            <person name="Wincker P."/>
        </authorList>
    </citation>
    <scope>NUCLEOTIDE SEQUENCE [LARGE SCALE GENOMIC DNA]</scope>
    <source>
        <strain evidence="3">cv. Pinot noir / PN40024</strain>
    </source>
</reference>
<name>F6HLX5_VITVI</name>
<sequence>MIKILMLVRLAHPHFVKNKEQEMPTQGTRAKTKTKKQDDTEGMKS</sequence>
<dbReference type="EMBL" id="FN595992">
    <property type="protein sequence ID" value="CCB55850.1"/>
    <property type="molecule type" value="Genomic_DNA"/>
</dbReference>